<evidence type="ECO:0000256" key="6">
    <source>
        <dbReference type="SAM" id="MobiDB-lite"/>
    </source>
</evidence>
<comment type="caution">
    <text evidence="7">The sequence shown here is derived from an EMBL/GenBank/DDBJ whole genome shotgun (WGS) entry which is preliminary data.</text>
</comment>
<evidence type="ECO:0000256" key="5">
    <source>
        <dbReference type="SAM" id="Coils"/>
    </source>
</evidence>
<keyword evidence="2" id="KW-0217">Developmental protein</keyword>
<proteinExistence type="inferred from homology"/>
<keyword evidence="4" id="KW-0287">Flowering</keyword>
<comment type="similarity">
    <text evidence="1">Belongs to the Frigida family.</text>
</comment>
<dbReference type="Pfam" id="PF07899">
    <property type="entry name" value="Frigida"/>
    <property type="match status" value="1"/>
</dbReference>
<keyword evidence="8" id="KW-1185">Reference proteome</keyword>
<reference evidence="7 8" key="1">
    <citation type="submission" date="2023-12" db="EMBL/GenBank/DDBJ databases">
        <title>A high-quality genome assembly for Dillenia turbinata (Dilleniales).</title>
        <authorList>
            <person name="Chanderbali A."/>
        </authorList>
    </citation>
    <scope>NUCLEOTIDE SEQUENCE [LARGE SCALE GENOMIC DNA]</scope>
    <source>
        <strain evidence="7">LSX21</strain>
        <tissue evidence="7">Leaf</tissue>
    </source>
</reference>
<feature type="compositionally biased region" description="Basic and acidic residues" evidence="6">
    <location>
        <begin position="822"/>
        <end position="844"/>
    </location>
</feature>
<name>A0AAN8UU36_9MAGN</name>
<evidence type="ECO:0000313" key="8">
    <source>
        <dbReference type="Proteomes" id="UP001370490"/>
    </source>
</evidence>
<keyword evidence="5" id="KW-0175">Coiled coil</keyword>
<feature type="coiled-coil region" evidence="5">
    <location>
        <begin position="383"/>
        <end position="450"/>
    </location>
</feature>
<dbReference type="GO" id="GO:0009908">
    <property type="term" value="P:flower development"/>
    <property type="evidence" value="ECO:0007669"/>
    <property type="project" value="UniProtKB-KW"/>
</dbReference>
<dbReference type="GO" id="GO:0030154">
    <property type="term" value="P:cell differentiation"/>
    <property type="evidence" value="ECO:0007669"/>
    <property type="project" value="UniProtKB-KW"/>
</dbReference>
<sequence>MSSSSLQDISSNIRLAESNKHNLGKAIDHLRSYSSEVLLVTAQWKDLQDLSDSTQASIQHQFDELTAKTSEFEHRVKEFEDRERSMEQIFEGWGFREKGLGGLEEIKVMEEKMKERLKEIERKEKHFNSWDRNVRLVEKRLEERLADSEAKEKRFESKQKLCDSRVRDVELRERRLEERLRDFKAKEKRFVVDASSIEKRLKVIAGKEKEVDALKIENEKQLEELELKEKVFEEREKKFGFNVMEKELKLDAIRKKYEVGMKQLQSKQKEIEAKEKKLNSDVRSMEEHLKSVEEKELKIDEIRRGYDKRVDELQSKEKELEAKEKRLNCVHEKELELVEIQKGYEKRVDELELKEKEFACKEKRLFSDVKFVEKRLKCVHEKKLEIDEIREGYEKRVDELELKEKEFAGKGKSVFFYAKLVEEQLAVIEAKEKEVELIRKEERLIVAEAKEKVLELIRKVPERYGVQDLNEGSAKQLVPEEKLQAYPCQVKVETDLKEDLVVNPNVDSLRLTLDVKNLLLLLNNGAKKHGLLRDEVYTALRLSSDPAKLVLDVMEGFNPQEMKKGDVESDIRLIWKICVLLLEQLMRITLQIGPHVKAAALKLALNWKNEMSVVRDGLPEVLAFLLLVCSYELVSDFDARMLLDLVLTVSQHEAVVELFRRLSLMQMSSEFIDGLVKKKKWLIAVRFIYEFGVFDKYPVIMAIDKKISSLKEGVVDYNINCLTPFSCGSLDSQIKGLEKLKEDEKLKLDEKHEADGKFLTTAPISQEPRPTEKLWKKEKVRAAAAPDVDSKSALTIPTTTIDSAAAEATIPPVATTGSIQKHCREDASPTKAQEEQQRREECPRFDSAATGATIPPVSTTGSRKKHCREDASPTEAQEQQRRREKCPRIDSLAGHPFAVVHSMKLPSQQQGGFYVNRGNLQGHMSTRHYSLENRLADSLAGGQPIAAVHSMRSPSQRKAGLYVNQANLQGHTSSGQYGLRSYPMQPHWPGPHEFAFKGSYSRKHE</sequence>
<evidence type="ECO:0000256" key="1">
    <source>
        <dbReference type="ARBA" id="ARBA00008956"/>
    </source>
</evidence>
<dbReference type="InterPro" id="IPR012474">
    <property type="entry name" value="Frigida"/>
</dbReference>
<protein>
    <submittedName>
        <fullName evidence="7">Frigida-like</fullName>
    </submittedName>
</protein>
<evidence type="ECO:0000313" key="7">
    <source>
        <dbReference type="EMBL" id="KAK6915507.1"/>
    </source>
</evidence>
<evidence type="ECO:0000256" key="4">
    <source>
        <dbReference type="ARBA" id="ARBA00023089"/>
    </source>
</evidence>
<feature type="region of interest" description="Disordered" evidence="6">
    <location>
        <begin position="817"/>
        <end position="886"/>
    </location>
</feature>
<keyword evidence="3" id="KW-0221">Differentiation</keyword>
<accession>A0AAN8UU36</accession>
<evidence type="ECO:0000256" key="3">
    <source>
        <dbReference type="ARBA" id="ARBA00022782"/>
    </source>
</evidence>
<dbReference type="Proteomes" id="UP001370490">
    <property type="component" value="Unassembled WGS sequence"/>
</dbReference>
<dbReference type="PANTHER" id="PTHR31791">
    <property type="entry name" value="FRIGIDA-LIKE PROTEIN 3-RELATED"/>
    <property type="match status" value="1"/>
</dbReference>
<organism evidence="7 8">
    <name type="scientific">Dillenia turbinata</name>
    <dbReference type="NCBI Taxonomy" id="194707"/>
    <lineage>
        <taxon>Eukaryota</taxon>
        <taxon>Viridiplantae</taxon>
        <taxon>Streptophyta</taxon>
        <taxon>Embryophyta</taxon>
        <taxon>Tracheophyta</taxon>
        <taxon>Spermatophyta</taxon>
        <taxon>Magnoliopsida</taxon>
        <taxon>eudicotyledons</taxon>
        <taxon>Gunneridae</taxon>
        <taxon>Pentapetalae</taxon>
        <taxon>Dilleniales</taxon>
        <taxon>Dilleniaceae</taxon>
        <taxon>Dillenia</taxon>
    </lineage>
</organism>
<dbReference type="EMBL" id="JBAMMX010000025">
    <property type="protein sequence ID" value="KAK6915507.1"/>
    <property type="molecule type" value="Genomic_DNA"/>
</dbReference>
<feature type="coiled-coil region" evidence="5">
    <location>
        <begin position="62"/>
        <end position="333"/>
    </location>
</feature>
<gene>
    <name evidence="7" type="ORF">RJ641_020624</name>
</gene>
<dbReference type="AlphaFoldDB" id="A0AAN8UU36"/>
<evidence type="ECO:0000256" key="2">
    <source>
        <dbReference type="ARBA" id="ARBA00022473"/>
    </source>
</evidence>
<dbReference type="PANTHER" id="PTHR31791:SF47">
    <property type="entry name" value="INACTIVE FRIGIDA-LIKE PROTEIN 2"/>
    <property type="match status" value="1"/>
</dbReference>